<proteinExistence type="predicted"/>
<dbReference type="GeneID" id="108560537"/>
<dbReference type="InterPro" id="IPR035914">
    <property type="entry name" value="Sperma_CUB_dom_sf"/>
</dbReference>
<feature type="chain" id="PRO_5046294413" evidence="7">
    <location>
        <begin position="27"/>
        <end position="580"/>
    </location>
</feature>
<dbReference type="InterPro" id="IPR000859">
    <property type="entry name" value="CUB_dom"/>
</dbReference>
<keyword evidence="6" id="KW-1133">Transmembrane helix</keyword>
<feature type="disulfide bond" evidence="4">
    <location>
        <begin position="331"/>
        <end position="349"/>
    </location>
</feature>
<evidence type="ECO:0000256" key="3">
    <source>
        <dbReference type="PROSITE-ProRule" id="PRU00059"/>
    </source>
</evidence>
<dbReference type="SUPFAM" id="SSF57424">
    <property type="entry name" value="LDL receptor-like module"/>
    <property type="match status" value="1"/>
</dbReference>
<evidence type="ECO:0000256" key="6">
    <source>
        <dbReference type="SAM" id="Phobius"/>
    </source>
</evidence>
<organism evidence="9 10">
    <name type="scientific">Nicrophorus vespilloides</name>
    <name type="common">Boreal carrion beetle</name>
    <dbReference type="NCBI Taxonomy" id="110193"/>
    <lineage>
        <taxon>Eukaryota</taxon>
        <taxon>Metazoa</taxon>
        <taxon>Ecdysozoa</taxon>
        <taxon>Arthropoda</taxon>
        <taxon>Hexapoda</taxon>
        <taxon>Insecta</taxon>
        <taxon>Pterygota</taxon>
        <taxon>Neoptera</taxon>
        <taxon>Endopterygota</taxon>
        <taxon>Coleoptera</taxon>
        <taxon>Polyphaga</taxon>
        <taxon>Staphyliniformia</taxon>
        <taxon>Silphidae</taxon>
        <taxon>Nicrophorinae</taxon>
        <taxon>Nicrophorus</taxon>
    </lineage>
</organism>
<evidence type="ECO:0000256" key="4">
    <source>
        <dbReference type="PROSITE-ProRule" id="PRU00124"/>
    </source>
</evidence>
<keyword evidence="2 4" id="KW-1015">Disulfide bond</keyword>
<feature type="disulfide bond" evidence="4">
    <location>
        <begin position="343"/>
        <end position="358"/>
    </location>
</feature>
<feature type="compositionally biased region" description="Polar residues" evidence="5">
    <location>
        <begin position="516"/>
        <end position="531"/>
    </location>
</feature>
<dbReference type="Gene3D" id="2.60.120.290">
    <property type="entry name" value="Spermadhesin, CUB domain"/>
    <property type="match status" value="2"/>
</dbReference>
<dbReference type="SMART" id="SM00042">
    <property type="entry name" value="CUB"/>
    <property type="match status" value="2"/>
</dbReference>
<feature type="transmembrane region" description="Helical" evidence="6">
    <location>
        <begin position="375"/>
        <end position="398"/>
    </location>
</feature>
<feature type="region of interest" description="Disordered" evidence="5">
    <location>
        <begin position="516"/>
        <end position="541"/>
    </location>
</feature>
<dbReference type="CDD" id="cd00112">
    <property type="entry name" value="LDLa"/>
    <property type="match status" value="1"/>
</dbReference>
<evidence type="ECO:0000313" key="9">
    <source>
        <dbReference type="Proteomes" id="UP000695000"/>
    </source>
</evidence>
<keyword evidence="1" id="KW-0677">Repeat</keyword>
<keyword evidence="6" id="KW-0472">Membrane</keyword>
<dbReference type="SMART" id="SM00192">
    <property type="entry name" value="LDLa"/>
    <property type="match status" value="1"/>
</dbReference>
<dbReference type="Pfam" id="PF00431">
    <property type="entry name" value="CUB"/>
    <property type="match status" value="2"/>
</dbReference>
<evidence type="ECO:0000256" key="1">
    <source>
        <dbReference type="ARBA" id="ARBA00022737"/>
    </source>
</evidence>
<evidence type="ECO:0000256" key="7">
    <source>
        <dbReference type="SAM" id="SignalP"/>
    </source>
</evidence>
<dbReference type="InterPro" id="IPR023415">
    <property type="entry name" value="LDLR_class-A_CS"/>
</dbReference>
<evidence type="ECO:0000256" key="5">
    <source>
        <dbReference type="SAM" id="MobiDB-lite"/>
    </source>
</evidence>
<accession>A0ABM1MGB4</accession>
<feature type="compositionally biased region" description="Low complexity" evidence="5">
    <location>
        <begin position="441"/>
        <end position="452"/>
    </location>
</feature>
<dbReference type="PANTHER" id="PTHR24251">
    <property type="entry name" value="OVOCHYMASE-RELATED"/>
    <property type="match status" value="1"/>
</dbReference>
<name>A0ABM1MGB4_NICVS</name>
<gene>
    <name evidence="10" type="primary">LOC108560537</name>
</gene>
<keyword evidence="7" id="KW-0732">Signal</keyword>
<comment type="caution">
    <text evidence="3">Lacks conserved residue(s) required for the propagation of feature annotation.</text>
</comment>
<feature type="region of interest" description="Disordered" evidence="5">
    <location>
        <begin position="420"/>
        <end position="455"/>
    </location>
</feature>
<dbReference type="InterPro" id="IPR002172">
    <property type="entry name" value="LDrepeatLR_classA_rpt"/>
</dbReference>
<feature type="domain" description="CUB" evidence="8">
    <location>
        <begin position="63"/>
        <end position="180"/>
    </location>
</feature>
<evidence type="ECO:0000256" key="2">
    <source>
        <dbReference type="ARBA" id="ARBA00023157"/>
    </source>
</evidence>
<reference evidence="10" key="1">
    <citation type="submission" date="2025-08" db="UniProtKB">
        <authorList>
            <consortium name="RefSeq"/>
        </authorList>
    </citation>
    <scope>IDENTIFICATION</scope>
    <source>
        <tissue evidence="10">Whole Larva</tissue>
    </source>
</reference>
<dbReference type="Gene3D" id="4.10.400.10">
    <property type="entry name" value="Low-density Lipoprotein Receptor"/>
    <property type="match status" value="1"/>
</dbReference>
<evidence type="ECO:0000259" key="8">
    <source>
        <dbReference type="PROSITE" id="PS01180"/>
    </source>
</evidence>
<dbReference type="InterPro" id="IPR036055">
    <property type="entry name" value="LDL_receptor-like_sf"/>
</dbReference>
<protein>
    <submittedName>
        <fullName evidence="10">Neuropilin and tolloid-like protein 2 isoform X1</fullName>
    </submittedName>
</protein>
<sequence>MISRRQCTSSFLSWFALFCVLRVAVSHPKTGDGGGREVTTVFPEMPQGDMNAPRQMLSPQDPCHAFVDVDLEKQEFFSPAYPAQIYPNHTDCVLVLEAPEGHLIKLDFRDWFELEPSQDCRNDYLEVRDGAHGYNNLMMQPFCGFDFPPMLTSSDRHLWIHFRSDENIEYRGFKAVYEFVPRPTSSSTPPEVRPCIIPVGGDEGFPKKSDISNETLAFNERYKLPIDCIWVITVKEGWRIQLSFKLFSLARPNDCDSNFVDVFSDRTDIPSRDKNFCGSIADTVSSKNNIMFIRFFAEPRASAKSTFEALFTAYRENDKSNSECAADEFNCEDATCISIDLKCNGRFNCRFRWDEDDCDGGLMNNKAMPLSENHIIIIMVIFSLILSGMCCTFLFNCIKKLVRDHRTIQEYVRESREQELNQLGKQQEHMEQKNKTKVSIRSRSSSTHSSDSNHFATSNALTNTSCYVPGGELLPILIRNEHSINGDVYNQRGFEVEVQTPEMCDSACQTRESLFSNNSEHSTPSHSITSKPSPPAPFSTFGYKKETKFRAEAKIEMDEEMRRPYSVQTTKSAPDVIVTH</sequence>
<feature type="disulfide bond" evidence="4">
    <location>
        <begin position="324"/>
        <end position="336"/>
    </location>
</feature>
<dbReference type="PROSITE" id="PS50068">
    <property type="entry name" value="LDLRA_2"/>
    <property type="match status" value="1"/>
</dbReference>
<dbReference type="SUPFAM" id="SSF49854">
    <property type="entry name" value="Spermadhesin, CUB domain"/>
    <property type="match status" value="2"/>
</dbReference>
<feature type="region of interest" description="Disordered" evidence="5">
    <location>
        <begin position="561"/>
        <end position="580"/>
    </location>
</feature>
<keyword evidence="6" id="KW-0812">Transmembrane</keyword>
<feature type="domain" description="CUB" evidence="8">
    <location>
        <begin position="195"/>
        <end position="314"/>
    </location>
</feature>
<dbReference type="Proteomes" id="UP000695000">
    <property type="component" value="Unplaced"/>
</dbReference>
<keyword evidence="9" id="KW-1185">Reference proteome</keyword>
<feature type="signal peptide" evidence="7">
    <location>
        <begin position="1"/>
        <end position="26"/>
    </location>
</feature>
<dbReference type="PANTHER" id="PTHR24251:SF28">
    <property type="entry name" value="NEUROPILIN AND TOLLOID-LIKE, ISOFORM B"/>
    <property type="match status" value="1"/>
</dbReference>
<dbReference type="CDD" id="cd00041">
    <property type="entry name" value="CUB"/>
    <property type="match status" value="2"/>
</dbReference>
<dbReference type="PROSITE" id="PS01209">
    <property type="entry name" value="LDLRA_1"/>
    <property type="match status" value="1"/>
</dbReference>
<dbReference type="PROSITE" id="PS01180">
    <property type="entry name" value="CUB"/>
    <property type="match status" value="2"/>
</dbReference>
<evidence type="ECO:0000313" key="10">
    <source>
        <dbReference type="RefSeq" id="XP_017773614.1"/>
    </source>
</evidence>
<dbReference type="RefSeq" id="XP_017773614.1">
    <property type="nucleotide sequence ID" value="XM_017918125.1"/>
</dbReference>